<dbReference type="Proteomes" id="UP000626109">
    <property type="component" value="Unassembled WGS sequence"/>
</dbReference>
<sequence length="116" mass="12269">MPFTLMAARALSFTQAWTTPTVRTRETAEELPSYLTSPQVTPPPPAGGQVSPGAQTGTNRLPAKILELHGQQPGHVRKLPQDSMVRSRAAEARPAAARNCCLLAGPVKPTASAKTT</sequence>
<feature type="region of interest" description="Disordered" evidence="1">
    <location>
        <begin position="24"/>
        <end position="58"/>
    </location>
</feature>
<proteinExistence type="predicted"/>
<evidence type="ECO:0000256" key="1">
    <source>
        <dbReference type="SAM" id="MobiDB-lite"/>
    </source>
</evidence>
<evidence type="ECO:0000313" key="3">
    <source>
        <dbReference type="Proteomes" id="UP000626109"/>
    </source>
</evidence>
<name>A0A813J1R5_POLGL</name>
<accession>A0A813J1R5</accession>
<reference evidence="2" key="1">
    <citation type="submission" date="2021-02" db="EMBL/GenBank/DDBJ databases">
        <authorList>
            <person name="Dougan E. K."/>
            <person name="Rhodes N."/>
            <person name="Thang M."/>
            <person name="Chan C."/>
        </authorList>
    </citation>
    <scope>NUCLEOTIDE SEQUENCE</scope>
</reference>
<protein>
    <submittedName>
        <fullName evidence="2">Uncharacterized protein</fullName>
    </submittedName>
</protein>
<organism evidence="2 3">
    <name type="scientific">Polarella glacialis</name>
    <name type="common">Dinoflagellate</name>
    <dbReference type="NCBI Taxonomy" id="89957"/>
    <lineage>
        <taxon>Eukaryota</taxon>
        <taxon>Sar</taxon>
        <taxon>Alveolata</taxon>
        <taxon>Dinophyceae</taxon>
        <taxon>Suessiales</taxon>
        <taxon>Suessiaceae</taxon>
        <taxon>Polarella</taxon>
    </lineage>
</organism>
<comment type="caution">
    <text evidence="2">The sequence shown here is derived from an EMBL/GenBank/DDBJ whole genome shotgun (WGS) entry which is preliminary data.</text>
</comment>
<gene>
    <name evidence="2" type="ORF">PGLA2088_LOCUS14424</name>
</gene>
<dbReference type="AlphaFoldDB" id="A0A813J1R5"/>
<evidence type="ECO:0000313" key="2">
    <source>
        <dbReference type="EMBL" id="CAE8661218.1"/>
    </source>
</evidence>
<dbReference type="EMBL" id="CAJNNW010017581">
    <property type="protein sequence ID" value="CAE8661218.1"/>
    <property type="molecule type" value="Genomic_DNA"/>
</dbReference>